<dbReference type="GeneID" id="41321829"/>
<dbReference type="GO" id="GO:0006281">
    <property type="term" value="P:DNA repair"/>
    <property type="evidence" value="ECO:0007669"/>
    <property type="project" value="TreeGrafter"/>
</dbReference>
<dbReference type="GO" id="GO:0005829">
    <property type="term" value="C:cytosol"/>
    <property type="evidence" value="ECO:0007669"/>
    <property type="project" value="TreeGrafter"/>
</dbReference>
<dbReference type="GO" id="GO:0008967">
    <property type="term" value="F:phosphoglycolate phosphatase activity"/>
    <property type="evidence" value="ECO:0007669"/>
    <property type="project" value="TreeGrafter"/>
</dbReference>
<dbReference type="Gene3D" id="3.40.50.1000">
    <property type="entry name" value="HAD superfamily/HAD-like"/>
    <property type="match status" value="1"/>
</dbReference>
<dbReference type="Gene3D" id="1.10.150.240">
    <property type="entry name" value="Putative phosphatase, domain 2"/>
    <property type="match status" value="1"/>
</dbReference>
<protein>
    <submittedName>
        <fullName evidence="1">Phosphatase</fullName>
    </submittedName>
</protein>
<dbReference type="OMA" id="AGRCIAM"/>
<gene>
    <name evidence="1" type="ORF">BKD89_05145</name>
</gene>
<dbReference type="SUPFAM" id="SSF56784">
    <property type="entry name" value="HAD-like"/>
    <property type="match status" value="1"/>
</dbReference>
<dbReference type="InterPro" id="IPR023198">
    <property type="entry name" value="PGP-like_dom2"/>
</dbReference>
<dbReference type="SFLD" id="SFLDG01129">
    <property type="entry name" value="C1.5:_HAD__Beta-PGM__Phosphata"/>
    <property type="match status" value="1"/>
</dbReference>
<dbReference type="EMBL" id="CP017686">
    <property type="protein sequence ID" value="AYQ55190.1"/>
    <property type="molecule type" value="Genomic_DNA"/>
</dbReference>
<dbReference type="PANTHER" id="PTHR43434">
    <property type="entry name" value="PHOSPHOGLYCOLATE PHOSPHATASE"/>
    <property type="match status" value="1"/>
</dbReference>
<sequence length="188" mass="21311">MVYQNYIFDFGSTVADLTNGYRIAYTTAFQHFDMPFDVSKEKEYYGMPLDVLFSKYHRGCTCMYRDFVTMLMSTYDRNVIAGTTIYADAGRCIAMLHGIGCRLGIVSDSYEQHIHQILGEFGLGKMFSSVVGAERMALRRPHPYCLDLCLREMGSERTNTLVVSSNPKDIEMGRQAGWTPPSSTEEGR</sequence>
<evidence type="ECO:0000313" key="2">
    <source>
        <dbReference type="Proteomes" id="UP000273278"/>
    </source>
</evidence>
<organism evidence="1 2">
    <name type="scientific">Methanomethylophilus alvi</name>
    <dbReference type="NCBI Taxonomy" id="1291540"/>
    <lineage>
        <taxon>Archaea</taxon>
        <taxon>Methanobacteriati</taxon>
        <taxon>Thermoplasmatota</taxon>
        <taxon>Thermoplasmata</taxon>
        <taxon>Methanomassiliicoccales</taxon>
        <taxon>Methanomethylophilaceae</taxon>
        <taxon>Methanomethylophilus</taxon>
    </lineage>
</organism>
<evidence type="ECO:0000313" key="1">
    <source>
        <dbReference type="EMBL" id="AYQ55190.1"/>
    </source>
</evidence>
<proteinExistence type="predicted"/>
<dbReference type="InterPro" id="IPR036412">
    <property type="entry name" value="HAD-like_sf"/>
</dbReference>
<accession>A0A3G3IH69</accession>
<reference evidence="1 2" key="1">
    <citation type="submission" date="2016-10" db="EMBL/GenBank/DDBJ databases">
        <title>Complete genome of the TMA-utilizing, human hosted archaeon Methanomethylophilus alvus Gen. nov, sp. nov., strain Mx-05, derived from a pure culture.</title>
        <authorList>
            <person name="Brugere J.-F."/>
            <person name="Ben Hania W."/>
            <person name="Chaudhary P.P."/>
            <person name="Gaci N."/>
            <person name="Borrel G."/>
            <person name="Cao Van Tuat L."/>
            <person name="Fardeau M.-L."/>
            <person name="Harris H.M.B."/>
            <person name="O'Toole P.W."/>
            <person name="Ollivier B."/>
        </authorList>
    </citation>
    <scope>NUCLEOTIDE SEQUENCE [LARGE SCALE GENOMIC DNA]</scope>
    <source>
        <strain evidence="1 2">Mx-05</strain>
    </source>
</reference>
<dbReference type="SFLD" id="SFLDS00003">
    <property type="entry name" value="Haloacid_Dehalogenase"/>
    <property type="match status" value="1"/>
</dbReference>
<dbReference type="AlphaFoldDB" id="A0A3G3IH69"/>
<name>A0A3G3IH69_9ARCH</name>
<dbReference type="RefSeq" id="WP_015504934.1">
    <property type="nucleotide sequence ID" value="NZ_CP017686.1"/>
</dbReference>
<dbReference type="InterPro" id="IPR041492">
    <property type="entry name" value="HAD_2"/>
</dbReference>
<dbReference type="InterPro" id="IPR023214">
    <property type="entry name" value="HAD_sf"/>
</dbReference>
<dbReference type="Proteomes" id="UP000273278">
    <property type="component" value="Chromosome"/>
</dbReference>
<dbReference type="Pfam" id="PF13419">
    <property type="entry name" value="HAD_2"/>
    <property type="match status" value="1"/>
</dbReference>
<dbReference type="InterPro" id="IPR050155">
    <property type="entry name" value="HAD-like_hydrolase_sf"/>
</dbReference>
<dbReference type="PANTHER" id="PTHR43434:SF1">
    <property type="entry name" value="PHOSPHOGLYCOLATE PHOSPHATASE"/>
    <property type="match status" value="1"/>
</dbReference>